<dbReference type="CDD" id="cd16833">
    <property type="entry name" value="YfiH"/>
    <property type="match status" value="1"/>
</dbReference>
<dbReference type="Proteomes" id="UP000282211">
    <property type="component" value="Unassembled WGS sequence"/>
</dbReference>
<comment type="catalytic activity">
    <reaction evidence="9">
        <text>S-methyl-5'-thioadenosine + phosphate = 5-(methylsulfanyl)-alpha-D-ribose 1-phosphate + adenine</text>
        <dbReference type="Rhea" id="RHEA:11852"/>
        <dbReference type="ChEBI" id="CHEBI:16708"/>
        <dbReference type="ChEBI" id="CHEBI:17509"/>
        <dbReference type="ChEBI" id="CHEBI:43474"/>
        <dbReference type="ChEBI" id="CHEBI:58533"/>
        <dbReference type="EC" id="2.4.2.28"/>
    </reaction>
    <physiologicalReaction direction="left-to-right" evidence="9">
        <dbReference type="Rhea" id="RHEA:11853"/>
    </physiologicalReaction>
</comment>
<evidence type="ECO:0000256" key="1">
    <source>
        <dbReference type="ARBA" id="ARBA00000553"/>
    </source>
</evidence>
<gene>
    <name evidence="11" type="ORF">DES40_0550</name>
</gene>
<dbReference type="FunCoup" id="A0A420WJQ2">
    <property type="interactions" value="386"/>
</dbReference>
<dbReference type="OrthoDB" id="4279at2"/>
<keyword evidence="3" id="KW-0808">Transferase</keyword>
<keyword evidence="4" id="KW-0479">Metal-binding</keyword>
<evidence type="ECO:0000256" key="8">
    <source>
        <dbReference type="ARBA" id="ARBA00048968"/>
    </source>
</evidence>
<dbReference type="InterPro" id="IPR038371">
    <property type="entry name" value="Cu_polyphenol_OxRdtase_sf"/>
</dbReference>
<dbReference type="InterPro" id="IPR011324">
    <property type="entry name" value="Cytotoxic_necrot_fac-like_cat"/>
</dbReference>
<evidence type="ECO:0000256" key="10">
    <source>
        <dbReference type="RuleBase" id="RU361274"/>
    </source>
</evidence>
<dbReference type="Pfam" id="PF02578">
    <property type="entry name" value="Cu-oxidase_4"/>
    <property type="match status" value="1"/>
</dbReference>
<evidence type="ECO:0000256" key="4">
    <source>
        <dbReference type="ARBA" id="ARBA00022723"/>
    </source>
</evidence>
<comment type="catalytic activity">
    <reaction evidence="8">
        <text>adenosine + phosphate = alpha-D-ribose 1-phosphate + adenine</text>
        <dbReference type="Rhea" id="RHEA:27642"/>
        <dbReference type="ChEBI" id="CHEBI:16335"/>
        <dbReference type="ChEBI" id="CHEBI:16708"/>
        <dbReference type="ChEBI" id="CHEBI:43474"/>
        <dbReference type="ChEBI" id="CHEBI:57720"/>
        <dbReference type="EC" id="2.4.2.1"/>
    </reaction>
    <physiologicalReaction direction="left-to-right" evidence="8">
        <dbReference type="Rhea" id="RHEA:27643"/>
    </physiologicalReaction>
</comment>
<dbReference type="InParanoid" id="A0A420WJQ2"/>
<accession>A0A420WJQ2</accession>
<keyword evidence="5" id="KW-0378">Hydrolase</keyword>
<evidence type="ECO:0000256" key="7">
    <source>
        <dbReference type="ARBA" id="ARBA00047989"/>
    </source>
</evidence>
<dbReference type="AlphaFoldDB" id="A0A420WJQ2"/>
<evidence type="ECO:0000313" key="12">
    <source>
        <dbReference type="Proteomes" id="UP000282211"/>
    </source>
</evidence>
<dbReference type="NCBIfam" id="TIGR00726">
    <property type="entry name" value="peptidoglycan editing factor PgeF"/>
    <property type="match status" value="1"/>
</dbReference>
<comment type="caution">
    <text evidence="11">The sequence shown here is derived from an EMBL/GenBank/DDBJ whole genome shotgun (WGS) entry which is preliminary data.</text>
</comment>
<reference evidence="11 12" key="1">
    <citation type="submission" date="2018-10" db="EMBL/GenBank/DDBJ databases">
        <title>Genomic Encyclopedia of Type Strains, Phase IV (KMG-IV): sequencing the most valuable type-strain genomes for metagenomic binning, comparative biology and taxonomic classification.</title>
        <authorList>
            <person name="Goeker M."/>
        </authorList>
    </citation>
    <scope>NUCLEOTIDE SEQUENCE [LARGE SCALE GENOMIC DNA]</scope>
    <source>
        <strain evidence="11 12">DSM 22008</strain>
    </source>
</reference>
<comment type="similarity">
    <text evidence="2 10">Belongs to the purine nucleoside phosphorylase YfiH/LACC1 family.</text>
</comment>
<keyword evidence="12" id="KW-1185">Reference proteome</keyword>
<name>A0A420WJQ2_9PROT</name>
<dbReference type="GO" id="GO:0016787">
    <property type="term" value="F:hydrolase activity"/>
    <property type="evidence" value="ECO:0007669"/>
    <property type="project" value="UniProtKB-KW"/>
</dbReference>
<dbReference type="PANTHER" id="PTHR30616">
    <property type="entry name" value="UNCHARACTERIZED PROTEIN YFIH"/>
    <property type="match status" value="1"/>
</dbReference>
<dbReference type="RefSeq" id="WP_121099034.1">
    <property type="nucleotide sequence ID" value="NZ_RBII01000001.1"/>
</dbReference>
<sequence>MIEGSKTHPLLKSTHGFFGRKGGVSQGVYESLNAGQRSDDKPENIVKNRHLIADALGADHLVSLSQIHSDRVEIITEAPNEPLEADGLVTTVKGLAISALSADCGPILFEDVKNGVIGACHAGWRGALGGIIESTVAAMCETGADTTKIRAVLGPCISQPNYEVGETFKSEFIEIDDGYSQFFINMDKNSPHFDLPAFILSRLKASGIEHCTWTGDCTYADKETYFSYRRNTHENLSGYGRNISAIIRN</sequence>
<organism evidence="11 12">
    <name type="scientific">Litorimonas taeanensis</name>
    <dbReference type="NCBI Taxonomy" id="568099"/>
    <lineage>
        <taxon>Bacteria</taxon>
        <taxon>Pseudomonadati</taxon>
        <taxon>Pseudomonadota</taxon>
        <taxon>Alphaproteobacteria</taxon>
        <taxon>Maricaulales</taxon>
        <taxon>Robiginitomaculaceae</taxon>
    </lineage>
</organism>
<evidence type="ECO:0000256" key="5">
    <source>
        <dbReference type="ARBA" id="ARBA00022801"/>
    </source>
</evidence>
<evidence type="ECO:0000256" key="3">
    <source>
        <dbReference type="ARBA" id="ARBA00022679"/>
    </source>
</evidence>
<dbReference type="EMBL" id="RBII01000001">
    <property type="protein sequence ID" value="RKQ71237.1"/>
    <property type="molecule type" value="Genomic_DNA"/>
</dbReference>
<evidence type="ECO:0000313" key="11">
    <source>
        <dbReference type="EMBL" id="RKQ71237.1"/>
    </source>
</evidence>
<dbReference type="GO" id="GO:0017061">
    <property type="term" value="F:S-methyl-5-thioadenosine phosphorylase activity"/>
    <property type="evidence" value="ECO:0007669"/>
    <property type="project" value="UniProtKB-EC"/>
</dbReference>
<comment type="catalytic activity">
    <reaction evidence="7">
        <text>adenosine + H2O + H(+) = inosine + NH4(+)</text>
        <dbReference type="Rhea" id="RHEA:24408"/>
        <dbReference type="ChEBI" id="CHEBI:15377"/>
        <dbReference type="ChEBI" id="CHEBI:15378"/>
        <dbReference type="ChEBI" id="CHEBI:16335"/>
        <dbReference type="ChEBI" id="CHEBI:17596"/>
        <dbReference type="ChEBI" id="CHEBI:28938"/>
        <dbReference type="EC" id="3.5.4.4"/>
    </reaction>
    <physiologicalReaction direction="left-to-right" evidence="7">
        <dbReference type="Rhea" id="RHEA:24409"/>
    </physiologicalReaction>
</comment>
<evidence type="ECO:0000256" key="2">
    <source>
        <dbReference type="ARBA" id="ARBA00007353"/>
    </source>
</evidence>
<dbReference type="GO" id="GO:0005507">
    <property type="term" value="F:copper ion binding"/>
    <property type="evidence" value="ECO:0007669"/>
    <property type="project" value="TreeGrafter"/>
</dbReference>
<proteinExistence type="inferred from homology"/>
<dbReference type="Gene3D" id="3.60.140.10">
    <property type="entry name" value="CNF1/YfiH-like putative cysteine hydrolases"/>
    <property type="match status" value="1"/>
</dbReference>
<dbReference type="SUPFAM" id="SSF64438">
    <property type="entry name" value="CNF1/YfiH-like putative cysteine hydrolases"/>
    <property type="match status" value="1"/>
</dbReference>
<keyword evidence="6" id="KW-0862">Zinc</keyword>
<protein>
    <recommendedName>
        <fullName evidence="10">Purine nucleoside phosphorylase</fullName>
    </recommendedName>
</protein>
<comment type="catalytic activity">
    <reaction evidence="1">
        <text>inosine + phosphate = alpha-D-ribose 1-phosphate + hypoxanthine</text>
        <dbReference type="Rhea" id="RHEA:27646"/>
        <dbReference type="ChEBI" id="CHEBI:17368"/>
        <dbReference type="ChEBI" id="CHEBI:17596"/>
        <dbReference type="ChEBI" id="CHEBI:43474"/>
        <dbReference type="ChEBI" id="CHEBI:57720"/>
        <dbReference type="EC" id="2.4.2.1"/>
    </reaction>
    <physiologicalReaction direction="left-to-right" evidence="1">
        <dbReference type="Rhea" id="RHEA:27647"/>
    </physiologicalReaction>
</comment>
<dbReference type="InterPro" id="IPR003730">
    <property type="entry name" value="Cu_polyphenol_OxRdtase"/>
</dbReference>
<evidence type="ECO:0000256" key="6">
    <source>
        <dbReference type="ARBA" id="ARBA00022833"/>
    </source>
</evidence>
<evidence type="ECO:0000256" key="9">
    <source>
        <dbReference type="ARBA" id="ARBA00049893"/>
    </source>
</evidence>
<dbReference type="PANTHER" id="PTHR30616:SF2">
    <property type="entry name" value="PURINE NUCLEOSIDE PHOSPHORYLASE LACC1"/>
    <property type="match status" value="1"/>
</dbReference>